<dbReference type="STRING" id="914234.M2RPN9"/>
<dbReference type="OrthoDB" id="537032at2759"/>
<organism evidence="10 11">
    <name type="scientific">Ceriporiopsis subvermispora (strain B)</name>
    <name type="common">White-rot fungus</name>
    <name type="synonym">Gelatoporia subvermispora</name>
    <dbReference type="NCBI Taxonomy" id="914234"/>
    <lineage>
        <taxon>Eukaryota</taxon>
        <taxon>Fungi</taxon>
        <taxon>Dikarya</taxon>
        <taxon>Basidiomycota</taxon>
        <taxon>Agaricomycotina</taxon>
        <taxon>Agaricomycetes</taxon>
        <taxon>Polyporales</taxon>
        <taxon>Gelatoporiaceae</taxon>
        <taxon>Gelatoporia</taxon>
    </lineage>
</organism>
<evidence type="ECO:0000256" key="5">
    <source>
        <dbReference type="ARBA" id="ARBA00023136"/>
    </source>
</evidence>
<dbReference type="GO" id="GO:0046513">
    <property type="term" value="P:ceramide biosynthetic process"/>
    <property type="evidence" value="ECO:0007669"/>
    <property type="project" value="InterPro"/>
</dbReference>
<dbReference type="GO" id="GO:0016020">
    <property type="term" value="C:membrane"/>
    <property type="evidence" value="ECO:0007669"/>
    <property type="project" value="UniProtKB-SubCell"/>
</dbReference>
<comment type="subcellular location">
    <subcellularLocation>
        <location evidence="1">Membrane</location>
        <topology evidence="1">Multi-pass membrane protein</topology>
    </subcellularLocation>
</comment>
<gene>
    <name evidence="10" type="ORF">CERSUDRAFT_131154</name>
</gene>
<evidence type="ECO:0000256" key="1">
    <source>
        <dbReference type="ARBA" id="ARBA00004141"/>
    </source>
</evidence>
<dbReference type="PANTHER" id="PTHR12560:SF0">
    <property type="entry name" value="LD18904P"/>
    <property type="match status" value="1"/>
</dbReference>
<evidence type="ECO:0000256" key="8">
    <source>
        <dbReference type="SAM" id="Phobius"/>
    </source>
</evidence>
<dbReference type="PANTHER" id="PTHR12560">
    <property type="entry name" value="LONGEVITY ASSURANCE FACTOR 1 LAG1"/>
    <property type="match status" value="1"/>
</dbReference>
<keyword evidence="5 6" id="KW-0472">Membrane</keyword>
<feature type="transmembrane region" description="Helical" evidence="8">
    <location>
        <begin position="38"/>
        <end position="59"/>
    </location>
</feature>
<evidence type="ECO:0000313" key="11">
    <source>
        <dbReference type="Proteomes" id="UP000016930"/>
    </source>
</evidence>
<keyword evidence="11" id="KW-1185">Reference proteome</keyword>
<feature type="transmembrane region" description="Helical" evidence="8">
    <location>
        <begin position="308"/>
        <end position="329"/>
    </location>
</feature>
<evidence type="ECO:0000259" key="9">
    <source>
        <dbReference type="PROSITE" id="PS50922"/>
    </source>
</evidence>
<evidence type="ECO:0000256" key="2">
    <source>
        <dbReference type="ARBA" id="ARBA00009808"/>
    </source>
</evidence>
<protein>
    <recommendedName>
        <fullName evidence="9">TLC domain-containing protein</fullName>
    </recommendedName>
</protein>
<dbReference type="Pfam" id="PF03798">
    <property type="entry name" value="TRAM_LAG1_CLN8"/>
    <property type="match status" value="1"/>
</dbReference>
<feature type="compositionally biased region" description="Acidic residues" evidence="7">
    <location>
        <begin position="342"/>
        <end position="358"/>
    </location>
</feature>
<name>M2RPN9_CERS8</name>
<dbReference type="InterPro" id="IPR006634">
    <property type="entry name" value="TLC-dom"/>
</dbReference>
<keyword evidence="3 6" id="KW-0812">Transmembrane</keyword>
<dbReference type="HOGENOM" id="CLU_028277_2_1_1"/>
<reference evidence="10 11" key="1">
    <citation type="journal article" date="2012" name="Proc. Natl. Acad. Sci. U.S.A.">
        <title>Comparative genomics of Ceriporiopsis subvermispora and Phanerochaete chrysosporium provide insight into selective ligninolysis.</title>
        <authorList>
            <person name="Fernandez-Fueyo E."/>
            <person name="Ruiz-Duenas F.J."/>
            <person name="Ferreira P."/>
            <person name="Floudas D."/>
            <person name="Hibbett D.S."/>
            <person name="Canessa P."/>
            <person name="Larrondo L.F."/>
            <person name="James T.Y."/>
            <person name="Seelenfreund D."/>
            <person name="Lobos S."/>
            <person name="Polanco R."/>
            <person name="Tello M."/>
            <person name="Honda Y."/>
            <person name="Watanabe T."/>
            <person name="Watanabe T."/>
            <person name="Ryu J.S."/>
            <person name="Kubicek C.P."/>
            <person name="Schmoll M."/>
            <person name="Gaskell J."/>
            <person name="Hammel K.E."/>
            <person name="St John F.J."/>
            <person name="Vanden Wymelenberg A."/>
            <person name="Sabat G."/>
            <person name="Splinter BonDurant S."/>
            <person name="Syed K."/>
            <person name="Yadav J.S."/>
            <person name="Doddapaneni H."/>
            <person name="Subramanian V."/>
            <person name="Lavin J.L."/>
            <person name="Oguiza J.A."/>
            <person name="Perez G."/>
            <person name="Pisabarro A.G."/>
            <person name="Ramirez L."/>
            <person name="Santoyo F."/>
            <person name="Master E."/>
            <person name="Coutinho P.M."/>
            <person name="Henrissat B."/>
            <person name="Lombard V."/>
            <person name="Magnuson J.K."/>
            <person name="Kuees U."/>
            <person name="Hori C."/>
            <person name="Igarashi K."/>
            <person name="Samejima M."/>
            <person name="Held B.W."/>
            <person name="Barry K.W."/>
            <person name="LaButti K.M."/>
            <person name="Lapidus A."/>
            <person name="Lindquist E.A."/>
            <person name="Lucas S.M."/>
            <person name="Riley R."/>
            <person name="Salamov A.A."/>
            <person name="Hoffmeister D."/>
            <person name="Schwenk D."/>
            <person name="Hadar Y."/>
            <person name="Yarden O."/>
            <person name="de Vries R.P."/>
            <person name="Wiebenga A."/>
            <person name="Stenlid J."/>
            <person name="Eastwood D."/>
            <person name="Grigoriev I.V."/>
            <person name="Berka R.M."/>
            <person name="Blanchette R.A."/>
            <person name="Kersten P."/>
            <person name="Martinez A.T."/>
            <person name="Vicuna R."/>
            <person name="Cullen D."/>
        </authorList>
    </citation>
    <scope>NUCLEOTIDE SEQUENCE [LARGE SCALE GENOMIC DNA]</scope>
    <source>
        <strain evidence="10 11">B</strain>
    </source>
</reference>
<dbReference type="PROSITE" id="PS50922">
    <property type="entry name" value="TLC"/>
    <property type="match status" value="1"/>
</dbReference>
<dbReference type="AlphaFoldDB" id="M2RPN9"/>
<evidence type="ECO:0000256" key="3">
    <source>
        <dbReference type="ARBA" id="ARBA00022692"/>
    </source>
</evidence>
<keyword evidence="4 8" id="KW-1133">Transmembrane helix</keyword>
<evidence type="ECO:0000256" key="6">
    <source>
        <dbReference type="PROSITE-ProRule" id="PRU00205"/>
    </source>
</evidence>
<evidence type="ECO:0000313" key="10">
    <source>
        <dbReference type="EMBL" id="EMD40841.1"/>
    </source>
</evidence>
<feature type="region of interest" description="Disordered" evidence="7">
    <location>
        <begin position="341"/>
        <end position="365"/>
    </location>
</feature>
<evidence type="ECO:0000256" key="4">
    <source>
        <dbReference type="ARBA" id="ARBA00022989"/>
    </source>
</evidence>
<feature type="transmembrane region" description="Helical" evidence="8">
    <location>
        <begin position="249"/>
        <end position="273"/>
    </location>
</feature>
<dbReference type="InterPro" id="IPR016439">
    <property type="entry name" value="Lag1/Lac1-like"/>
</dbReference>
<comment type="similarity">
    <text evidence="2">Belongs to the sphingosine N-acyltransferase family.</text>
</comment>
<evidence type="ECO:0000256" key="7">
    <source>
        <dbReference type="SAM" id="MobiDB-lite"/>
    </source>
</evidence>
<proteinExistence type="inferred from homology"/>
<accession>M2RPN9</accession>
<feature type="domain" description="TLC" evidence="9">
    <location>
        <begin position="125"/>
        <end position="339"/>
    </location>
</feature>
<sequence length="365" mass="42054">MNTAEAPGWLPSFLIPFFTLSYPTAPPAVPDSFHNSRYYQTGLLDGCLIITCIAVMAVLRDVTRLFIMEPFARWKLKRDLIHRKGRQAAKANGNGKANGVAGANGHAAPNGALSISKAEARKMHRSVLRFAEQGWSVIYYTCQWCFGLYVHRNLPTEILNPVAAWINYPHIPLAGTLKFYYLLQSAFYLHQILIINAEARRKDHWQMMTHHVITVVLMIGSYAYNFTRVGCLIMFLMDWCDIFLPLAKMLRYLSFTTLCDATFVWFMISWLVTRHALFIVAIKSTFDARNIVPPLWDDERGHCTTREVWFGFFLMLVALQFIQLMWFWMICHVAWRVVSGEGAEDERSDDENDDDSDESESKKER</sequence>
<dbReference type="GO" id="GO:0050291">
    <property type="term" value="F:sphingosine N-acyltransferase activity"/>
    <property type="evidence" value="ECO:0007669"/>
    <property type="project" value="InterPro"/>
</dbReference>
<dbReference type="SMART" id="SM00724">
    <property type="entry name" value="TLC"/>
    <property type="match status" value="1"/>
</dbReference>
<feature type="transmembrane region" description="Helical" evidence="8">
    <location>
        <begin position="211"/>
        <end position="237"/>
    </location>
</feature>
<dbReference type="Proteomes" id="UP000016930">
    <property type="component" value="Unassembled WGS sequence"/>
</dbReference>
<dbReference type="EMBL" id="KB445792">
    <property type="protein sequence ID" value="EMD40841.1"/>
    <property type="molecule type" value="Genomic_DNA"/>
</dbReference>